<evidence type="ECO:0000256" key="3">
    <source>
        <dbReference type="ARBA" id="ARBA00023143"/>
    </source>
</evidence>
<keyword evidence="6" id="KW-0966">Cell projection</keyword>
<evidence type="ECO:0000313" key="6">
    <source>
        <dbReference type="EMBL" id="MZP30531.1"/>
    </source>
</evidence>
<dbReference type="RefSeq" id="WP_161259056.1">
    <property type="nucleotide sequence ID" value="NZ_WXEY01000015.1"/>
</dbReference>
<keyword evidence="6" id="KW-0969">Cilium</keyword>
<sequence length="107" mass="11698">MNGLPIRFDQLLPYRTTLEKVEKPAVGDKVSEGTPKSFSAFLQGALNHVNDLHKQADAAAADLAAGKPIDLHQVVIASEKAGIATQLTLQVRNKVMEAYQEIMRMQV</sequence>
<dbReference type="Pfam" id="PF02049">
    <property type="entry name" value="FliE"/>
    <property type="match status" value="1"/>
</dbReference>
<dbReference type="GO" id="GO:0071973">
    <property type="term" value="P:bacterial-type flagellum-dependent cell motility"/>
    <property type="evidence" value="ECO:0007669"/>
    <property type="project" value="InterPro"/>
</dbReference>
<evidence type="ECO:0000256" key="5">
    <source>
        <dbReference type="NCBIfam" id="TIGR00205"/>
    </source>
</evidence>
<comment type="similarity">
    <text evidence="2 4">Belongs to the FliE family.</text>
</comment>
<dbReference type="PANTHER" id="PTHR34653">
    <property type="match status" value="1"/>
</dbReference>
<dbReference type="PRINTS" id="PR01006">
    <property type="entry name" value="FLGHOOKFLIE"/>
</dbReference>
<protein>
    <recommendedName>
        <fullName evidence="4 5">Flagellar hook-basal body complex protein FliE</fullName>
    </recommendedName>
</protein>
<dbReference type="GO" id="GO:0009425">
    <property type="term" value="C:bacterial-type flagellum basal body"/>
    <property type="evidence" value="ECO:0007669"/>
    <property type="project" value="UniProtKB-SubCell"/>
</dbReference>
<proteinExistence type="inferred from homology"/>
<gene>
    <name evidence="4 6" type="primary">fliE</name>
    <name evidence="6" type="ORF">GTO91_12480</name>
</gene>
<organism evidence="6 7">
    <name type="scientific">Heliomicrobium undosum</name>
    <dbReference type="NCBI Taxonomy" id="121734"/>
    <lineage>
        <taxon>Bacteria</taxon>
        <taxon>Bacillati</taxon>
        <taxon>Bacillota</taxon>
        <taxon>Clostridia</taxon>
        <taxon>Eubacteriales</taxon>
        <taxon>Heliobacteriaceae</taxon>
        <taxon>Heliomicrobium</taxon>
    </lineage>
</organism>
<dbReference type="HAMAP" id="MF_00724">
    <property type="entry name" value="FliE"/>
    <property type="match status" value="1"/>
</dbReference>
<accession>A0A845LC90</accession>
<comment type="subcellular location">
    <subcellularLocation>
        <location evidence="1 4">Bacterial flagellum basal body</location>
    </subcellularLocation>
</comment>
<dbReference type="AlphaFoldDB" id="A0A845LC90"/>
<keyword evidence="6" id="KW-0282">Flagellum</keyword>
<dbReference type="GO" id="GO:0005198">
    <property type="term" value="F:structural molecule activity"/>
    <property type="evidence" value="ECO:0007669"/>
    <property type="project" value="UniProtKB-UniRule"/>
</dbReference>
<evidence type="ECO:0000256" key="4">
    <source>
        <dbReference type="HAMAP-Rule" id="MF_00724"/>
    </source>
</evidence>
<keyword evidence="3 4" id="KW-0975">Bacterial flagellum</keyword>
<dbReference type="InterPro" id="IPR001624">
    <property type="entry name" value="FliE"/>
</dbReference>
<reference evidence="6 7" key="1">
    <citation type="submission" date="2020-01" db="EMBL/GenBank/DDBJ databases">
        <title>Whole-genome sequence of Heliobacterium undosum DSM 13378.</title>
        <authorList>
            <person name="Kyndt J.A."/>
            <person name="Meyer T.E."/>
        </authorList>
    </citation>
    <scope>NUCLEOTIDE SEQUENCE [LARGE SCALE GENOMIC DNA]</scope>
    <source>
        <strain evidence="6 7">DSM 13378</strain>
    </source>
</reference>
<dbReference type="GO" id="GO:0003774">
    <property type="term" value="F:cytoskeletal motor activity"/>
    <property type="evidence" value="ECO:0007669"/>
    <property type="project" value="InterPro"/>
</dbReference>
<evidence type="ECO:0000256" key="1">
    <source>
        <dbReference type="ARBA" id="ARBA00004117"/>
    </source>
</evidence>
<name>A0A845LC90_9FIRM</name>
<evidence type="ECO:0000313" key="7">
    <source>
        <dbReference type="Proteomes" id="UP000463470"/>
    </source>
</evidence>
<evidence type="ECO:0000256" key="2">
    <source>
        <dbReference type="ARBA" id="ARBA00009272"/>
    </source>
</evidence>
<dbReference type="NCBIfam" id="TIGR00205">
    <property type="entry name" value="fliE"/>
    <property type="match status" value="1"/>
</dbReference>
<dbReference type="Proteomes" id="UP000463470">
    <property type="component" value="Unassembled WGS sequence"/>
</dbReference>
<dbReference type="PANTHER" id="PTHR34653:SF1">
    <property type="entry name" value="FLAGELLAR HOOK-BASAL BODY COMPLEX PROTEIN FLIE"/>
    <property type="match status" value="1"/>
</dbReference>
<dbReference type="OrthoDB" id="9812413at2"/>
<keyword evidence="7" id="KW-1185">Reference proteome</keyword>
<dbReference type="EMBL" id="WXEY01000015">
    <property type="protein sequence ID" value="MZP30531.1"/>
    <property type="molecule type" value="Genomic_DNA"/>
</dbReference>
<comment type="caution">
    <text evidence="6">The sequence shown here is derived from an EMBL/GenBank/DDBJ whole genome shotgun (WGS) entry which is preliminary data.</text>
</comment>